<protein>
    <submittedName>
        <fullName evidence="1">Uncharacterized protein</fullName>
    </submittedName>
</protein>
<organism evidence="1">
    <name type="scientific">Picea glauca</name>
    <name type="common">White spruce</name>
    <name type="synonym">Pinus glauca</name>
    <dbReference type="NCBI Taxonomy" id="3330"/>
    <lineage>
        <taxon>Eukaryota</taxon>
        <taxon>Viridiplantae</taxon>
        <taxon>Streptophyta</taxon>
        <taxon>Embryophyta</taxon>
        <taxon>Tracheophyta</taxon>
        <taxon>Spermatophyta</taxon>
        <taxon>Pinopsida</taxon>
        <taxon>Pinidae</taxon>
        <taxon>Conifers I</taxon>
        <taxon>Pinales</taxon>
        <taxon>Pinaceae</taxon>
        <taxon>Picea</taxon>
    </lineage>
</organism>
<name>A0A101LYT5_PICGL</name>
<dbReference type="EMBL" id="LKAM01000006">
    <property type="protein sequence ID" value="KUM47844.1"/>
    <property type="molecule type" value="Genomic_DNA"/>
</dbReference>
<keyword evidence="1" id="KW-0496">Mitochondrion</keyword>
<comment type="caution">
    <text evidence="1">The sequence shown here is derived from an EMBL/GenBank/DDBJ whole genome shotgun (WGS) entry which is preliminary data.</text>
</comment>
<geneLocation type="mitochondrion" evidence="1"/>
<gene>
    <name evidence="1" type="ORF">ABT39_MTgene4838</name>
</gene>
<reference evidence="1" key="1">
    <citation type="journal article" date="2015" name="Genome Biol. Evol.">
        <title>Organellar Genomes of White Spruce (Picea glauca): Assembly and Annotation.</title>
        <authorList>
            <person name="Jackman S.D."/>
            <person name="Warren R.L."/>
            <person name="Gibb E.A."/>
            <person name="Vandervalk B.P."/>
            <person name="Mohamadi H."/>
            <person name="Chu J."/>
            <person name="Raymond A."/>
            <person name="Pleasance S."/>
            <person name="Coope R."/>
            <person name="Wildung M.R."/>
            <person name="Ritland C.E."/>
            <person name="Bousquet J."/>
            <person name="Jones S.J."/>
            <person name="Bohlmann J."/>
            <person name="Birol I."/>
        </authorList>
    </citation>
    <scope>NUCLEOTIDE SEQUENCE [LARGE SCALE GENOMIC DNA]</scope>
    <source>
        <tissue evidence="1">Flushing bud</tissue>
    </source>
</reference>
<proteinExistence type="predicted"/>
<dbReference type="AlphaFoldDB" id="A0A101LYT5"/>
<accession>A0A101LYT5</accession>
<evidence type="ECO:0000313" key="1">
    <source>
        <dbReference type="EMBL" id="KUM47844.1"/>
    </source>
</evidence>
<sequence length="43" mass="4934">MHVFKYVICSGAVTKNLHSKHHKHFAILCALSVIEQIVLQFNK</sequence>